<evidence type="ECO:0008006" key="3">
    <source>
        <dbReference type="Google" id="ProtNLM"/>
    </source>
</evidence>
<proteinExistence type="predicted"/>
<name>A0AAV4ZW60_9AGAM</name>
<dbReference type="EMBL" id="BPWL01000001">
    <property type="protein sequence ID" value="GJJ05896.1"/>
    <property type="molecule type" value="Genomic_DNA"/>
</dbReference>
<evidence type="ECO:0000313" key="1">
    <source>
        <dbReference type="EMBL" id="GJJ05896.1"/>
    </source>
</evidence>
<protein>
    <recommendedName>
        <fullName evidence="3">Ricin B lectin domain-containing protein</fullName>
    </recommendedName>
</protein>
<sequence>MSILPGIYRIEAVLFDSEIPKRVLDLKNASSLPDTIVRVFPNYGGSNQLWDVTPSDRIEGSYLFRAVAPPSYLYVSVNSLVGNPSKGTEFKLLKVEGPKTPDEFQIYIDIFETKVALQAPDNKEEPVTGALLVPGDKRQIVRFVRV</sequence>
<gene>
    <name evidence="1" type="ORF">Clacol_000083</name>
</gene>
<dbReference type="SUPFAM" id="SSF50370">
    <property type="entry name" value="Ricin B-like lectins"/>
    <property type="match status" value="1"/>
</dbReference>
<dbReference type="Proteomes" id="UP001050691">
    <property type="component" value="Unassembled WGS sequence"/>
</dbReference>
<dbReference type="Gene3D" id="2.80.10.50">
    <property type="match status" value="1"/>
</dbReference>
<accession>A0AAV4ZW60</accession>
<dbReference type="AlphaFoldDB" id="A0AAV4ZW60"/>
<evidence type="ECO:0000313" key="2">
    <source>
        <dbReference type="Proteomes" id="UP001050691"/>
    </source>
</evidence>
<dbReference type="InterPro" id="IPR035992">
    <property type="entry name" value="Ricin_B-like_lectins"/>
</dbReference>
<keyword evidence="2" id="KW-1185">Reference proteome</keyword>
<organism evidence="1 2">
    <name type="scientific">Clathrus columnatus</name>
    <dbReference type="NCBI Taxonomy" id="1419009"/>
    <lineage>
        <taxon>Eukaryota</taxon>
        <taxon>Fungi</taxon>
        <taxon>Dikarya</taxon>
        <taxon>Basidiomycota</taxon>
        <taxon>Agaricomycotina</taxon>
        <taxon>Agaricomycetes</taxon>
        <taxon>Phallomycetidae</taxon>
        <taxon>Phallales</taxon>
        <taxon>Clathraceae</taxon>
        <taxon>Clathrus</taxon>
    </lineage>
</organism>
<comment type="caution">
    <text evidence="1">The sequence shown here is derived from an EMBL/GenBank/DDBJ whole genome shotgun (WGS) entry which is preliminary data.</text>
</comment>
<reference evidence="1" key="1">
    <citation type="submission" date="2021-10" db="EMBL/GenBank/DDBJ databases">
        <title>De novo Genome Assembly of Clathrus columnatus (Basidiomycota, Fungi) Using Illumina and Nanopore Sequence Data.</title>
        <authorList>
            <person name="Ogiso-Tanaka E."/>
            <person name="Itagaki H."/>
            <person name="Hosoya T."/>
            <person name="Hosaka K."/>
        </authorList>
    </citation>
    <scope>NUCLEOTIDE SEQUENCE</scope>
    <source>
        <strain evidence="1">MO-923</strain>
    </source>
</reference>